<dbReference type="EMBL" id="LOCM01000010">
    <property type="protein sequence ID" value="PND48247.1"/>
    <property type="molecule type" value="Genomic_DNA"/>
</dbReference>
<keyword evidence="4" id="KW-1185">Reference proteome</keyword>
<dbReference type="Pfam" id="PF01817">
    <property type="entry name" value="CM_2"/>
    <property type="match status" value="1"/>
</dbReference>
<dbReference type="GO" id="GO:0009697">
    <property type="term" value="P:salicylic acid biosynthetic process"/>
    <property type="evidence" value="ECO:0007669"/>
    <property type="project" value="TreeGrafter"/>
</dbReference>
<accession>A0A2N8LDL6</accession>
<dbReference type="PANTHER" id="PTHR38041">
    <property type="entry name" value="CHORISMATE MUTASE"/>
    <property type="match status" value="1"/>
</dbReference>
<comment type="caution">
    <text evidence="3">The sequence shown here is derived from an EMBL/GenBank/DDBJ whole genome shotgun (WGS) entry which is preliminary data.</text>
</comment>
<evidence type="ECO:0000313" key="3">
    <source>
        <dbReference type="EMBL" id="PND48247.1"/>
    </source>
</evidence>
<gene>
    <name evidence="3" type="ORF">AT575_02170</name>
</gene>
<organism evidence="3 4">
    <name type="scientific">Streptococcus penaeicida</name>
    <dbReference type="NCBI Taxonomy" id="1765960"/>
    <lineage>
        <taxon>Bacteria</taxon>
        <taxon>Bacillati</taxon>
        <taxon>Bacillota</taxon>
        <taxon>Bacilli</taxon>
        <taxon>Lactobacillales</taxon>
        <taxon>Streptococcaceae</taxon>
        <taxon>Streptococcus</taxon>
    </lineage>
</organism>
<reference evidence="3 4" key="1">
    <citation type="submission" date="2015-12" db="EMBL/GenBank/DDBJ databases">
        <title>Streptococcus penaeicida sp. nov.</title>
        <authorList>
            <person name="Gomez-Gil B."/>
            <person name="Morales-Covarrubias M."/>
        </authorList>
    </citation>
    <scope>NUCLEOTIDE SEQUENCE [LARGE SCALE GENOMIC DNA]</scope>
    <source>
        <strain evidence="3 4">CAIM 1838</strain>
    </source>
</reference>
<sequence>MDLKEIRPQIDAIDRQLVALMEKRMDLVQAVADYKKEHGLSVLDSGREKQVLDKVASHIQTKTYEETILESMQAIMDLSKAYQVKRMDLND</sequence>
<evidence type="ECO:0000259" key="2">
    <source>
        <dbReference type="PROSITE" id="PS51168"/>
    </source>
</evidence>
<dbReference type="GO" id="GO:0046417">
    <property type="term" value="P:chorismate metabolic process"/>
    <property type="evidence" value="ECO:0007669"/>
    <property type="project" value="InterPro"/>
</dbReference>
<dbReference type="OrthoDB" id="9802281at2"/>
<protein>
    <recommendedName>
        <fullName evidence="2">Chorismate mutase domain-containing protein</fullName>
    </recommendedName>
</protein>
<dbReference type="InterPro" id="IPR036263">
    <property type="entry name" value="Chorismate_II_sf"/>
</dbReference>
<dbReference type="SMART" id="SM00830">
    <property type="entry name" value="CM_2"/>
    <property type="match status" value="1"/>
</dbReference>
<dbReference type="PANTHER" id="PTHR38041:SF1">
    <property type="entry name" value="CHORISMATE MUTASE"/>
    <property type="match status" value="1"/>
</dbReference>
<dbReference type="Proteomes" id="UP000235963">
    <property type="component" value="Unassembled WGS sequence"/>
</dbReference>
<dbReference type="AlphaFoldDB" id="A0A2N8LDL6"/>
<dbReference type="PROSITE" id="PS51168">
    <property type="entry name" value="CHORISMATE_MUT_2"/>
    <property type="match status" value="1"/>
</dbReference>
<dbReference type="RefSeq" id="WP_102776960.1">
    <property type="nucleotide sequence ID" value="NZ_CBCSGP010000018.1"/>
</dbReference>
<evidence type="ECO:0000313" key="4">
    <source>
        <dbReference type="Proteomes" id="UP000235963"/>
    </source>
</evidence>
<dbReference type="NCBIfam" id="TIGR01805">
    <property type="entry name" value="CM_mono_grmpos"/>
    <property type="match status" value="1"/>
</dbReference>
<evidence type="ECO:0000256" key="1">
    <source>
        <dbReference type="ARBA" id="ARBA00023235"/>
    </source>
</evidence>
<dbReference type="InterPro" id="IPR002701">
    <property type="entry name" value="CM_II_prokaryot"/>
</dbReference>
<feature type="domain" description="Chorismate mutase" evidence="2">
    <location>
        <begin position="1"/>
        <end position="87"/>
    </location>
</feature>
<dbReference type="InterPro" id="IPR036979">
    <property type="entry name" value="CM_dom_sf"/>
</dbReference>
<proteinExistence type="predicted"/>
<keyword evidence="1" id="KW-0413">Isomerase</keyword>
<dbReference type="Gene3D" id="1.20.59.10">
    <property type="entry name" value="Chorismate mutase"/>
    <property type="match status" value="1"/>
</dbReference>
<dbReference type="InterPro" id="IPR011279">
    <property type="entry name" value="Chorismate_mutase_GmP"/>
</dbReference>
<dbReference type="GO" id="GO:0004106">
    <property type="term" value="F:chorismate mutase activity"/>
    <property type="evidence" value="ECO:0007669"/>
    <property type="project" value="InterPro"/>
</dbReference>
<dbReference type="SUPFAM" id="SSF48600">
    <property type="entry name" value="Chorismate mutase II"/>
    <property type="match status" value="1"/>
</dbReference>
<name>A0A2N8LDL6_9STRE</name>
<dbReference type="InterPro" id="IPR051331">
    <property type="entry name" value="Chorismate_mutase-related"/>
</dbReference>